<reference evidence="1 2" key="1">
    <citation type="submission" date="2013-07" db="EMBL/GenBank/DDBJ databases">
        <title>Comparative Genomic and Metabolomic Analysis of Twelve Strains of Pseudoalteromonas luteoviolacea.</title>
        <authorList>
            <person name="Vynne N.G."/>
            <person name="Mansson M."/>
            <person name="Gram L."/>
        </authorList>
    </citation>
    <scope>NUCLEOTIDE SEQUENCE [LARGE SCALE GENOMIC DNA]</scope>
    <source>
        <strain evidence="1 2">DSM 6061</strain>
    </source>
</reference>
<comment type="caution">
    <text evidence="1">The sequence shown here is derived from an EMBL/GenBank/DDBJ whole genome shotgun (WGS) entry which is preliminary data.</text>
</comment>
<organism evidence="1 2">
    <name type="scientific">Pseudoalteromonas luteoviolacea DSM 6061</name>
    <dbReference type="NCBI Taxonomy" id="1365250"/>
    <lineage>
        <taxon>Bacteria</taxon>
        <taxon>Pseudomonadati</taxon>
        <taxon>Pseudomonadota</taxon>
        <taxon>Gammaproteobacteria</taxon>
        <taxon>Alteromonadales</taxon>
        <taxon>Pseudoalteromonadaceae</taxon>
        <taxon>Pseudoalteromonas</taxon>
    </lineage>
</organism>
<keyword evidence="2" id="KW-1185">Reference proteome</keyword>
<sequence length="34" mass="3845">MYYLVNHVVEIGFKDGLSGNLRIVCLKHSEQAPN</sequence>
<accession>A0A162A2G9</accession>
<dbReference type="Proteomes" id="UP000076643">
    <property type="component" value="Unassembled WGS sequence"/>
</dbReference>
<proteinExistence type="predicted"/>
<gene>
    <name evidence="1" type="ORF">N475_10070</name>
</gene>
<dbReference type="EMBL" id="AUYB01000082">
    <property type="protein sequence ID" value="KZN42667.1"/>
    <property type="molecule type" value="Genomic_DNA"/>
</dbReference>
<name>A0A162A2G9_9GAMM</name>
<dbReference type="PATRIC" id="fig|1365250.3.peg.1089"/>
<evidence type="ECO:0000313" key="2">
    <source>
        <dbReference type="Proteomes" id="UP000076643"/>
    </source>
</evidence>
<dbReference type="AlphaFoldDB" id="A0A162A2G9"/>
<evidence type="ECO:0000313" key="1">
    <source>
        <dbReference type="EMBL" id="KZN42667.1"/>
    </source>
</evidence>
<protein>
    <submittedName>
        <fullName evidence="1">Uncharacterized protein</fullName>
    </submittedName>
</protein>